<comment type="caution">
    <text evidence="2">The sequence shown here is derived from an EMBL/GenBank/DDBJ whole genome shotgun (WGS) entry which is preliminary data.</text>
</comment>
<keyword evidence="1 2" id="KW-0808">Transferase</keyword>
<keyword evidence="1 2" id="KW-0418">Kinase</keyword>
<accession>A0ABU3ALR4</accession>
<comment type="catalytic activity">
    <reaction evidence="1">
        <text>1,6-anhydro-N-acetyl-beta-muramate + ATP + H2O = N-acetyl-D-muramate 6-phosphate + ADP + H(+)</text>
        <dbReference type="Rhea" id="RHEA:24952"/>
        <dbReference type="ChEBI" id="CHEBI:15377"/>
        <dbReference type="ChEBI" id="CHEBI:15378"/>
        <dbReference type="ChEBI" id="CHEBI:30616"/>
        <dbReference type="ChEBI" id="CHEBI:58690"/>
        <dbReference type="ChEBI" id="CHEBI:58722"/>
        <dbReference type="ChEBI" id="CHEBI:456216"/>
        <dbReference type="EC" id="2.7.1.170"/>
    </reaction>
</comment>
<proteinExistence type="inferred from homology"/>
<keyword evidence="1" id="KW-0067">ATP-binding</keyword>
<gene>
    <name evidence="1" type="primary">anmK</name>
    <name evidence="2" type="ORF">RM812_13020</name>
</gene>
<protein>
    <recommendedName>
        <fullName evidence="1">Anhydro-N-acetylmuramic acid kinase</fullName>
        <ecNumber evidence="1">2.7.1.170</ecNumber>
    </recommendedName>
    <alternativeName>
        <fullName evidence="1">AnhMurNAc kinase</fullName>
    </alternativeName>
</protein>
<reference evidence="2" key="1">
    <citation type="submission" date="2024-05" db="EMBL/GenBank/DDBJ databases">
        <title>30 novel species of actinomycetes from the DSMZ collection.</title>
        <authorList>
            <person name="Nouioui I."/>
        </authorList>
    </citation>
    <scope>NUCLEOTIDE SEQUENCE</scope>
    <source>
        <strain evidence="2">DSM 40712</strain>
    </source>
</reference>
<dbReference type="Proteomes" id="UP001180724">
    <property type="component" value="Unassembled WGS sequence"/>
</dbReference>
<sequence>MRVIGLMSGTSYDAVEAGAADLDLRGDALVMRPLGHLSVPYPDDLRDLIGASLPPSATTARTLAVLDTGIGQAFADAAVRAVRELCGGAADLVVSHGQTLYHWVEDGTVRGTLQLGQPAWIAEATGLPVVSDLRSRDVAAGGQGAPLVAMTDVLAMGTLPGTPAALNLGGIANLTVVAPGADPLAFDTGPANALMDAAVRHFTRGAARYDEGGRRAGAGRVDPTLLRVLLDDPYYRRPAPKSTGKEHFHLPYLLQALATAPVPDHDDVLATLTRLTAVTVADACRAHEVTRLIVSGGGAHNPVLTDMLAKELPGVPLASSDALGLPPDAKESLAFALLGFLTVNGLSGTIPSGTGARRASLLGTITPGRTPLRLPEPAARAPRVLHVTDEPVLRPPRPHRPE</sequence>
<dbReference type="Gene3D" id="3.30.420.40">
    <property type="match status" value="2"/>
</dbReference>
<dbReference type="InterPro" id="IPR005338">
    <property type="entry name" value="Anhydro_N_Ac-Mur_kinase"/>
</dbReference>
<evidence type="ECO:0000313" key="3">
    <source>
        <dbReference type="Proteomes" id="UP001180724"/>
    </source>
</evidence>
<dbReference type="PANTHER" id="PTHR30605:SF0">
    <property type="entry name" value="ANHYDRO-N-ACETYLMURAMIC ACID KINASE"/>
    <property type="match status" value="1"/>
</dbReference>
<comment type="function">
    <text evidence="1">Catalyzes the specific phosphorylation of 1,6-anhydro-N-acetylmuramic acid (anhMurNAc) with the simultaneous cleavage of the 1,6-anhydro ring, generating MurNAc-6-P. Is required for the utilization of anhMurNAc either imported from the medium or derived from its own cell wall murein, and thus plays a role in cell wall recycling.</text>
</comment>
<dbReference type="RefSeq" id="WP_311572648.1">
    <property type="nucleotide sequence ID" value="NZ_JAVRFH010000010.1"/>
</dbReference>
<dbReference type="EC" id="2.7.1.170" evidence="1"/>
<evidence type="ECO:0000256" key="1">
    <source>
        <dbReference type="HAMAP-Rule" id="MF_01270"/>
    </source>
</evidence>
<dbReference type="PANTHER" id="PTHR30605">
    <property type="entry name" value="ANHYDRO-N-ACETYLMURAMIC ACID KINASE"/>
    <property type="match status" value="1"/>
</dbReference>
<keyword evidence="1" id="KW-0119">Carbohydrate metabolism</keyword>
<dbReference type="EMBL" id="JAVRFH010000010">
    <property type="protein sequence ID" value="MDT0611140.1"/>
    <property type="molecule type" value="Genomic_DNA"/>
</dbReference>
<comment type="similarity">
    <text evidence="1">Belongs to the anhydro-N-acetylmuramic acid kinase family.</text>
</comment>
<dbReference type="NCBIfam" id="NF007146">
    <property type="entry name" value="PRK09585.2-6"/>
    <property type="match status" value="1"/>
</dbReference>
<evidence type="ECO:0000313" key="2">
    <source>
        <dbReference type="EMBL" id="MDT0611140.1"/>
    </source>
</evidence>
<keyword evidence="3" id="KW-1185">Reference proteome</keyword>
<dbReference type="Pfam" id="PF03702">
    <property type="entry name" value="AnmK"/>
    <property type="match status" value="1"/>
</dbReference>
<dbReference type="HAMAP" id="MF_01270">
    <property type="entry name" value="AnhMurNAc_kinase"/>
    <property type="match status" value="1"/>
</dbReference>
<comment type="pathway">
    <text evidence="1">Amino-sugar metabolism; 1,6-anhydro-N-acetylmuramate degradation.</text>
</comment>
<dbReference type="CDD" id="cd24050">
    <property type="entry name" value="ASKHA_NBD_ANMK"/>
    <property type="match status" value="1"/>
</dbReference>
<name>A0ABU3ALR4_9ACTN</name>
<comment type="pathway">
    <text evidence="1">Cell wall biogenesis; peptidoglycan recycling.</text>
</comment>
<dbReference type="SUPFAM" id="SSF53067">
    <property type="entry name" value="Actin-like ATPase domain"/>
    <property type="match status" value="1"/>
</dbReference>
<dbReference type="GO" id="GO:0016301">
    <property type="term" value="F:kinase activity"/>
    <property type="evidence" value="ECO:0007669"/>
    <property type="project" value="UniProtKB-KW"/>
</dbReference>
<organism evidence="2 3">
    <name type="scientific">Streptomyces lancefieldiae</name>
    <dbReference type="NCBI Taxonomy" id="3075520"/>
    <lineage>
        <taxon>Bacteria</taxon>
        <taxon>Bacillati</taxon>
        <taxon>Actinomycetota</taxon>
        <taxon>Actinomycetes</taxon>
        <taxon>Kitasatosporales</taxon>
        <taxon>Streptomycetaceae</taxon>
        <taxon>Streptomyces</taxon>
    </lineage>
</organism>
<feature type="binding site" evidence="1">
    <location>
        <begin position="9"/>
        <end position="16"/>
    </location>
    <ligand>
        <name>ATP</name>
        <dbReference type="ChEBI" id="CHEBI:30616"/>
    </ligand>
</feature>
<dbReference type="InterPro" id="IPR043129">
    <property type="entry name" value="ATPase_NBD"/>
</dbReference>
<keyword evidence="1" id="KW-0547">Nucleotide-binding</keyword>